<protein>
    <submittedName>
        <fullName evidence="6">Protein-S-isoprenylcysteine O-methyltransferase Ste14</fullName>
    </submittedName>
</protein>
<evidence type="ECO:0000256" key="2">
    <source>
        <dbReference type="ARBA" id="ARBA00022692"/>
    </source>
</evidence>
<evidence type="ECO:0000256" key="3">
    <source>
        <dbReference type="ARBA" id="ARBA00022989"/>
    </source>
</evidence>
<dbReference type="InterPro" id="IPR054851">
    <property type="entry name" value="Isoprenylcys_mtase"/>
</dbReference>
<reference evidence="6 7" key="1">
    <citation type="submission" date="2016-11" db="EMBL/GenBank/DDBJ databases">
        <authorList>
            <person name="Jaros S."/>
            <person name="Januszkiewicz K."/>
            <person name="Wedrychowicz H."/>
        </authorList>
    </citation>
    <scope>NUCLEOTIDE SEQUENCE [LARGE SCALE GENOMIC DNA]</scope>
    <source>
        <strain evidence="6 7">GAS242</strain>
    </source>
</reference>
<keyword evidence="2 5" id="KW-0812">Transmembrane</keyword>
<dbReference type="Pfam" id="PF04140">
    <property type="entry name" value="ICMT"/>
    <property type="match status" value="1"/>
</dbReference>
<dbReference type="Proteomes" id="UP000190675">
    <property type="component" value="Chromosome I"/>
</dbReference>
<dbReference type="RefSeq" id="WP_079572549.1">
    <property type="nucleotide sequence ID" value="NZ_LT670818.1"/>
</dbReference>
<dbReference type="GO" id="GO:0016020">
    <property type="term" value="C:membrane"/>
    <property type="evidence" value="ECO:0007669"/>
    <property type="project" value="UniProtKB-SubCell"/>
</dbReference>
<dbReference type="PANTHER" id="PTHR12714:SF9">
    <property type="entry name" value="PROTEIN-S-ISOPRENYLCYSTEINE O-METHYLTRANSFERASE"/>
    <property type="match status" value="1"/>
</dbReference>
<dbReference type="PANTHER" id="PTHR12714">
    <property type="entry name" value="PROTEIN-S ISOPRENYLCYSTEINE O-METHYLTRANSFERASE"/>
    <property type="match status" value="1"/>
</dbReference>
<gene>
    <name evidence="6" type="ORF">SAMN05444169_8954</name>
</gene>
<keyword evidence="6" id="KW-0808">Transferase</keyword>
<organism evidence="6 7">
    <name type="scientific">Bradyrhizobium erythrophlei</name>
    <dbReference type="NCBI Taxonomy" id="1437360"/>
    <lineage>
        <taxon>Bacteria</taxon>
        <taxon>Pseudomonadati</taxon>
        <taxon>Pseudomonadota</taxon>
        <taxon>Alphaproteobacteria</taxon>
        <taxon>Hyphomicrobiales</taxon>
        <taxon>Nitrobacteraceae</taxon>
        <taxon>Bradyrhizobium</taxon>
    </lineage>
</organism>
<sequence>MTPTISKVIFVALVIGWYLIRYKYARRSRRERIVWSARGPAETALLLISLAGLGLVPLVYVATAIPRFATYSFHPLFAWLGLFFAIAALGMFHLTHRALGRNWSISLDVRENHKLVTEGIYRRVRHPMYSAFWLWAIAQPLLLPNWIAGFAGLAGFAVLYFGRVAREERMMLETFGDSYRAYMARTGRVFPSVL</sequence>
<accession>A0A1M5V6H9</accession>
<keyword evidence="3 5" id="KW-1133">Transmembrane helix</keyword>
<feature type="transmembrane region" description="Helical" evidence="5">
    <location>
        <begin position="77"/>
        <end position="95"/>
    </location>
</feature>
<keyword evidence="4 5" id="KW-0472">Membrane</keyword>
<dbReference type="GO" id="GO:0032259">
    <property type="term" value="P:methylation"/>
    <property type="evidence" value="ECO:0007669"/>
    <property type="project" value="UniProtKB-KW"/>
</dbReference>
<dbReference type="OrthoDB" id="9816156at2"/>
<dbReference type="Gene3D" id="1.20.120.1630">
    <property type="match status" value="1"/>
</dbReference>
<dbReference type="NCBIfam" id="NF040696">
    <property type="entry name" value="isopcys_mtase"/>
    <property type="match status" value="1"/>
</dbReference>
<dbReference type="GO" id="GO:0004671">
    <property type="term" value="F:protein C-terminal S-isoprenylcysteine carboxyl O-methyltransferase activity"/>
    <property type="evidence" value="ECO:0007669"/>
    <property type="project" value="InterPro"/>
</dbReference>
<name>A0A1M5V6H9_9BRAD</name>
<dbReference type="AlphaFoldDB" id="A0A1M5V6H9"/>
<dbReference type="InterPro" id="IPR007269">
    <property type="entry name" value="ICMT_MeTrfase"/>
</dbReference>
<proteinExistence type="predicted"/>
<evidence type="ECO:0000313" key="6">
    <source>
        <dbReference type="EMBL" id="SHH70869.1"/>
    </source>
</evidence>
<feature type="transmembrane region" description="Helical" evidence="5">
    <location>
        <begin position="44"/>
        <end position="65"/>
    </location>
</feature>
<evidence type="ECO:0000256" key="1">
    <source>
        <dbReference type="ARBA" id="ARBA00004141"/>
    </source>
</evidence>
<keyword evidence="6" id="KW-0489">Methyltransferase</keyword>
<feature type="transmembrane region" description="Helical" evidence="5">
    <location>
        <begin position="6"/>
        <end position="24"/>
    </location>
</feature>
<dbReference type="EMBL" id="LT670818">
    <property type="protein sequence ID" value="SHH70869.1"/>
    <property type="molecule type" value="Genomic_DNA"/>
</dbReference>
<comment type="subcellular location">
    <subcellularLocation>
        <location evidence="1">Membrane</location>
        <topology evidence="1">Multi-pass membrane protein</topology>
    </subcellularLocation>
</comment>
<feature type="transmembrane region" description="Helical" evidence="5">
    <location>
        <begin position="132"/>
        <end position="161"/>
    </location>
</feature>
<evidence type="ECO:0000256" key="5">
    <source>
        <dbReference type="SAM" id="Phobius"/>
    </source>
</evidence>
<evidence type="ECO:0000313" key="7">
    <source>
        <dbReference type="Proteomes" id="UP000190675"/>
    </source>
</evidence>
<evidence type="ECO:0000256" key="4">
    <source>
        <dbReference type="ARBA" id="ARBA00023136"/>
    </source>
</evidence>